<dbReference type="InterPro" id="IPR007110">
    <property type="entry name" value="Ig-like_dom"/>
</dbReference>
<dbReference type="InterPro" id="IPR036179">
    <property type="entry name" value="Ig-like_dom_sf"/>
</dbReference>
<evidence type="ECO:0000256" key="6">
    <source>
        <dbReference type="SAM" id="Phobius"/>
    </source>
</evidence>
<keyword evidence="3" id="KW-1015">Disulfide bond</keyword>
<dbReference type="InterPro" id="IPR013783">
    <property type="entry name" value="Ig-like_fold"/>
</dbReference>
<dbReference type="Gene3D" id="2.60.40.10">
    <property type="entry name" value="Immunoglobulins"/>
    <property type="match status" value="1"/>
</dbReference>
<reference evidence="8 9" key="1">
    <citation type="journal article" date="2021" name="Elife">
        <title>Chloroplast acquisition without the gene transfer in kleptoplastic sea slugs, Plakobranchus ocellatus.</title>
        <authorList>
            <person name="Maeda T."/>
            <person name="Takahashi S."/>
            <person name="Yoshida T."/>
            <person name="Shimamura S."/>
            <person name="Takaki Y."/>
            <person name="Nagai Y."/>
            <person name="Toyoda A."/>
            <person name="Suzuki Y."/>
            <person name="Arimoto A."/>
            <person name="Ishii H."/>
            <person name="Satoh N."/>
            <person name="Nishiyama T."/>
            <person name="Hasebe M."/>
            <person name="Maruyama T."/>
            <person name="Minagawa J."/>
            <person name="Obokata J."/>
            <person name="Shigenobu S."/>
        </authorList>
    </citation>
    <scope>NUCLEOTIDE SEQUENCE [LARGE SCALE GENOMIC DNA]</scope>
</reference>
<evidence type="ECO:0000256" key="2">
    <source>
        <dbReference type="ARBA" id="ARBA00023136"/>
    </source>
</evidence>
<dbReference type="SUPFAM" id="SSF48726">
    <property type="entry name" value="Immunoglobulin"/>
    <property type="match status" value="1"/>
</dbReference>
<dbReference type="AlphaFoldDB" id="A0AAV4D579"/>
<dbReference type="GO" id="GO:0098609">
    <property type="term" value="P:cell-cell adhesion"/>
    <property type="evidence" value="ECO:0007669"/>
    <property type="project" value="TreeGrafter"/>
</dbReference>
<evidence type="ECO:0000313" key="8">
    <source>
        <dbReference type="EMBL" id="GFO39150.1"/>
    </source>
</evidence>
<proteinExistence type="predicted"/>
<dbReference type="GO" id="GO:0005886">
    <property type="term" value="C:plasma membrane"/>
    <property type="evidence" value="ECO:0007669"/>
    <property type="project" value="TreeGrafter"/>
</dbReference>
<keyword evidence="6" id="KW-0812">Transmembrane</keyword>
<comment type="subcellular location">
    <subcellularLocation>
        <location evidence="1">Membrane</location>
        <topology evidence="1">Single-pass type I membrane protein</topology>
    </subcellularLocation>
</comment>
<dbReference type="PANTHER" id="PTHR11640:SF31">
    <property type="entry name" value="IRREGULAR CHIASM C-ROUGHEST PROTEIN-RELATED"/>
    <property type="match status" value="1"/>
</dbReference>
<evidence type="ECO:0000259" key="7">
    <source>
        <dbReference type="PROSITE" id="PS50835"/>
    </source>
</evidence>
<dbReference type="Pfam" id="PF07679">
    <property type="entry name" value="I-set"/>
    <property type="match status" value="1"/>
</dbReference>
<keyword evidence="2 6" id="KW-0472">Membrane</keyword>
<accession>A0AAV4D579</accession>
<keyword evidence="6" id="KW-1133">Transmembrane helix</keyword>
<name>A0AAV4D579_9GAST</name>
<dbReference type="InterPro" id="IPR013098">
    <property type="entry name" value="Ig_I-set"/>
</dbReference>
<evidence type="ECO:0000256" key="3">
    <source>
        <dbReference type="ARBA" id="ARBA00023157"/>
    </source>
</evidence>
<keyword evidence="4" id="KW-0325">Glycoprotein</keyword>
<feature type="transmembrane region" description="Helical" evidence="6">
    <location>
        <begin position="413"/>
        <end position="436"/>
    </location>
</feature>
<dbReference type="Proteomes" id="UP000735302">
    <property type="component" value="Unassembled WGS sequence"/>
</dbReference>
<keyword evidence="5" id="KW-0393">Immunoglobulin domain</keyword>
<evidence type="ECO:0000256" key="4">
    <source>
        <dbReference type="ARBA" id="ARBA00023180"/>
    </source>
</evidence>
<dbReference type="GO" id="GO:0050839">
    <property type="term" value="F:cell adhesion molecule binding"/>
    <property type="evidence" value="ECO:0007669"/>
    <property type="project" value="TreeGrafter"/>
</dbReference>
<dbReference type="PANTHER" id="PTHR11640">
    <property type="entry name" value="NEPHRIN"/>
    <property type="match status" value="1"/>
</dbReference>
<dbReference type="InterPro" id="IPR051275">
    <property type="entry name" value="Cell_adhesion_signaling"/>
</dbReference>
<keyword evidence="9" id="KW-1185">Reference proteome</keyword>
<dbReference type="EMBL" id="BLXT01007424">
    <property type="protein sequence ID" value="GFO39150.1"/>
    <property type="molecule type" value="Genomic_DNA"/>
</dbReference>
<feature type="domain" description="Ig-like" evidence="7">
    <location>
        <begin position="196"/>
        <end position="285"/>
    </location>
</feature>
<protein>
    <submittedName>
        <fullName evidence="8">Neuronal cell adhesion molecule</fullName>
    </submittedName>
</protein>
<sequence>MFDLCDGSNQITAVCAVLKGNVYPAPTFSFSQANLPFNNSQERQDGSYYQSQVDLNPDVGGIHQITCTVTNIIISETQGKEISLTFRKPPVLSPKITIRGETYQGVNALNRITLAAGYTGDMTCRVEGGSPKAHTTQLSCDSLTASGGENVATLTFQAGQLNKDMDGTKCRCTSQHVTGCYNNKETSLKLDVTYAPVISFTHDSASSEFNEGDTPTFICTAQGNPPPNLTITRKRNNQQLASVQGNLKTAELTHTVEPLGCLDTDVYVCAGQNNQGVTTKEISVGVKCPQQAASNISQPEIVEVALVETAELGLEIYGYPIPHLLTLMRVTDNTNLTGSARHLIEYSPVQAPFGFVNVTIFFVEEEDFTNYTITVDNGEGNPLVYPFYLMKVKATKKVKQEEQGGSEDDTVTIAVSVTLAVVAVVVIAVILVVLVLRYRAASRKAPLFQPAKENRYVDFFPDPADGYEVPVILSEGEGMRPEVSSDRNQVQVHAYDEIDPQPVNGYEMSDRMVQEEAPGHRQLRVNQYEEINPRQVNQYDVPRGLLQEGDMKLKAPGQRQLRVNQYEEINPGQVNQYDMPRGLLQEEDMKLKDETVQQPYTNVMSLEQETKGTNHNYSNLGFDISEEKCVYVNTAGQDIDRVK</sequence>
<comment type="caution">
    <text evidence="8">The sequence shown here is derived from an EMBL/GenBank/DDBJ whole genome shotgun (WGS) entry which is preliminary data.</text>
</comment>
<gene>
    <name evidence="8" type="ORF">PoB_006565500</name>
</gene>
<evidence type="ECO:0000256" key="1">
    <source>
        <dbReference type="ARBA" id="ARBA00004479"/>
    </source>
</evidence>
<evidence type="ECO:0000313" key="9">
    <source>
        <dbReference type="Proteomes" id="UP000735302"/>
    </source>
</evidence>
<dbReference type="GO" id="GO:0005911">
    <property type="term" value="C:cell-cell junction"/>
    <property type="evidence" value="ECO:0007669"/>
    <property type="project" value="TreeGrafter"/>
</dbReference>
<organism evidence="8 9">
    <name type="scientific">Plakobranchus ocellatus</name>
    <dbReference type="NCBI Taxonomy" id="259542"/>
    <lineage>
        <taxon>Eukaryota</taxon>
        <taxon>Metazoa</taxon>
        <taxon>Spiralia</taxon>
        <taxon>Lophotrochozoa</taxon>
        <taxon>Mollusca</taxon>
        <taxon>Gastropoda</taxon>
        <taxon>Heterobranchia</taxon>
        <taxon>Euthyneura</taxon>
        <taxon>Panpulmonata</taxon>
        <taxon>Sacoglossa</taxon>
        <taxon>Placobranchoidea</taxon>
        <taxon>Plakobranchidae</taxon>
        <taxon>Plakobranchus</taxon>
    </lineage>
</organism>
<evidence type="ECO:0000256" key="5">
    <source>
        <dbReference type="ARBA" id="ARBA00023319"/>
    </source>
</evidence>
<dbReference type="PROSITE" id="PS50835">
    <property type="entry name" value="IG_LIKE"/>
    <property type="match status" value="1"/>
</dbReference>